<evidence type="ECO:0000313" key="7">
    <source>
        <dbReference type="Proteomes" id="UP001589813"/>
    </source>
</evidence>
<dbReference type="PANTHER" id="PTHR30620">
    <property type="entry name" value="PERIPLASMIC BETA-GLUCOSIDASE-RELATED"/>
    <property type="match status" value="1"/>
</dbReference>
<accession>A0ABV6BHY5</accession>
<evidence type="ECO:0000259" key="3">
    <source>
        <dbReference type="Pfam" id="PF00933"/>
    </source>
</evidence>
<feature type="region of interest" description="Disordered" evidence="2">
    <location>
        <begin position="600"/>
        <end position="619"/>
    </location>
</feature>
<feature type="domain" description="Glycoside hydrolase family 3 N-terminal" evidence="3">
    <location>
        <begin position="17"/>
        <end position="341"/>
    </location>
</feature>
<proteinExistence type="predicted"/>
<dbReference type="InterPro" id="IPR036962">
    <property type="entry name" value="Glyco_hydro_3_N_sf"/>
</dbReference>
<dbReference type="InterPro" id="IPR001764">
    <property type="entry name" value="Glyco_hydro_3_N"/>
</dbReference>
<evidence type="ECO:0000259" key="5">
    <source>
        <dbReference type="Pfam" id="PF18559"/>
    </source>
</evidence>
<dbReference type="Gene3D" id="3.20.20.300">
    <property type="entry name" value="Glycoside hydrolase, family 3, N-terminal domain"/>
    <property type="match status" value="1"/>
</dbReference>
<name>A0ABV6BHY5_9GAMM</name>
<dbReference type="Pfam" id="PF00933">
    <property type="entry name" value="Glyco_hydro_3"/>
    <property type="match status" value="1"/>
</dbReference>
<dbReference type="InterPro" id="IPR036881">
    <property type="entry name" value="Glyco_hydro_3_C_sf"/>
</dbReference>
<dbReference type="InterPro" id="IPR041443">
    <property type="entry name" value="Exop_C"/>
</dbReference>
<dbReference type="SUPFAM" id="SSF52279">
    <property type="entry name" value="Beta-D-glucan exohydrolase, C-terminal domain"/>
    <property type="match status" value="1"/>
</dbReference>
<evidence type="ECO:0000259" key="4">
    <source>
        <dbReference type="Pfam" id="PF01915"/>
    </source>
</evidence>
<dbReference type="Gene3D" id="2.60.120.430">
    <property type="entry name" value="Galactose-binding lectin"/>
    <property type="match status" value="1"/>
</dbReference>
<evidence type="ECO:0000256" key="2">
    <source>
        <dbReference type="SAM" id="MobiDB-lite"/>
    </source>
</evidence>
<dbReference type="PANTHER" id="PTHR30620:SF77">
    <property type="entry name" value="LYSOSOMAL BETA GLUCOSIDASE-LIKE"/>
    <property type="match status" value="1"/>
</dbReference>
<dbReference type="InterPro" id="IPR017853">
    <property type="entry name" value="GH"/>
</dbReference>
<dbReference type="Pfam" id="PF01915">
    <property type="entry name" value="Glyco_hydro_3_C"/>
    <property type="match status" value="1"/>
</dbReference>
<gene>
    <name evidence="6" type="ORF">ACFFJP_19480</name>
</gene>
<dbReference type="Proteomes" id="UP001589813">
    <property type="component" value="Unassembled WGS sequence"/>
</dbReference>
<sequence>MDKKLEQRLEKILAGMTLEQKIAQMIQPEIRDITVEDMRKYGFGSYLNGGGSFPANNKHATPADWIKLADAMYQASVDASQDGSTIPTMWGTDAVHGHNNVIGATIFPHNIGLGAAREPKLIEQIARATAVEVRATGIDWIFAPTVAVPQDDRWGRTYEGYAEEPTLVRDYAAAIVRGLQGEPGRDFMTDHHVISTVKHFLGDGGTEGGVDQGDNIASEQQLIDIHAQGYVGGLQAGAQTVMASFNSWHGEKNHGSPYLLTQVLKERFGFDGLVVGDWNGHGQIPGCSNENCAQAANAGLDIYMVPTSAWKPLYHNLLAQVKSGEIAQSRIDDAVRRILRVKLRAGLFDRPGPAKRALSGKTELIGAASHRAVARDAVRKSLVLLKNNQSLLPLSPKAKILLTGPGADDIGLQSGGWSISWQGTGNVNADFPGGSSIYQGFASQIKAAGGQVMLSKDGSFQQKPDVAVVVFGEEPYAEGNGDIDNFEFQRGNKTALALLKSLKQQGIPVVSVFLSGRPLWVNPELNQSDAFVAAWLPGSEGAGIADVLLKTADGKVQYDFQGKLSYSWPQHPTQFKVNTGDGQTPLLPYGFGLSYSSQDAGPLSKPLSEQAAGGNGAQDPLPLFERAAKAPWQFWLSSGSQMAPVTANVQTLGDLSYKSIDRRVQEDGREISFGGKAQNALALASNFPRDLRGYRESNAVLELQINPLQAVQALSLGLGCGEQCGGTVDLTPLLKGKTGWQTLSIDLACFKGTDFGKVQQSFVLSSKAANKVQLSDIRLVPGMAGKASLSCQ</sequence>
<evidence type="ECO:0000313" key="6">
    <source>
        <dbReference type="EMBL" id="MFC0050478.1"/>
    </source>
</evidence>
<dbReference type="EMBL" id="JBHLXP010000005">
    <property type="protein sequence ID" value="MFC0050478.1"/>
    <property type="molecule type" value="Genomic_DNA"/>
</dbReference>
<dbReference type="InterPro" id="IPR051915">
    <property type="entry name" value="Cellulose_Degrad_GH3"/>
</dbReference>
<dbReference type="PRINTS" id="PR00133">
    <property type="entry name" value="GLHYDRLASE3"/>
</dbReference>
<dbReference type="SUPFAM" id="SSF51445">
    <property type="entry name" value="(Trans)glycosidases"/>
    <property type="match status" value="1"/>
</dbReference>
<dbReference type="Pfam" id="PF18559">
    <property type="entry name" value="Exop_C"/>
    <property type="match status" value="1"/>
</dbReference>
<dbReference type="InterPro" id="IPR002772">
    <property type="entry name" value="Glyco_hydro_3_C"/>
</dbReference>
<reference evidence="6 7" key="1">
    <citation type="submission" date="2024-09" db="EMBL/GenBank/DDBJ databases">
        <authorList>
            <person name="Sun Q."/>
            <person name="Mori K."/>
        </authorList>
    </citation>
    <scope>NUCLEOTIDE SEQUENCE [LARGE SCALE GENOMIC DNA]</scope>
    <source>
        <strain evidence="6 7">KCTC 23315</strain>
    </source>
</reference>
<comment type="caution">
    <text evidence="6">The sequence shown here is derived from an EMBL/GenBank/DDBJ whole genome shotgun (WGS) entry which is preliminary data.</text>
</comment>
<evidence type="ECO:0000256" key="1">
    <source>
        <dbReference type="ARBA" id="ARBA00022801"/>
    </source>
</evidence>
<feature type="domain" description="ExoP galactose-binding-like" evidence="5">
    <location>
        <begin position="630"/>
        <end position="779"/>
    </location>
</feature>
<keyword evidence="1" id="KW-0378">Hydrolase</keyword>
<keyword evidence="7" id="KW-1185">Reference proteome</keyword>
<organism evidence="6 7">
    <name type="scientific">Rheinheimera tilapiae</name>
    <dbReference type="NCBI Taxonomy" id="875043"/>
    <lineage>
        <taxon>Bacteria</taxon>
        <taxon>Pseudomonadati</taxon>
        <taxon>Pseudomonadota</taxon>
        <taxon>Gammaproteobacteria</taxon>
        <taxon>Chromatiales</taxon>
        <taxon>Chromatiaceae</taxon>
        <taxon>Rheinheimera</taxon>
    </lineage>
</organism>
<protein>
    <submittedName>
        <fullName evidence="6">Exo 1,3/1,4-beta-D-glucan glucohydrolase</fullName>
    </submittedName>
</protein>
<dbReference type="Gene3D" id="3.40.50.1700">
    <property type="entry name" value="Glycoside hydrolase family 3 C-terminal domain"/>
    <property type="match status" value="1"/>
</dbReference>
<dbReference type="RefSeq" id="WP_377248323.1">
    <property type="nucleotide sequence ID" value="NZ_JBHLXP010000005.1"/>
</dbReference>
<feature type="domain" description="Glycoside hydrolase family 3 C-terminal" evidence="4">
    <location>
        <begin position="382"/>
        <end position="595"/>
    </location>
</feature>